<dbReference type="Gene3D" id="3.40.50.2300">
    <property type="match status" value="1"/>
</dbReference>
<gene>
    <name evidence="8" type="ORF">A2024_06540</name>
</gene>
<evidence type="ECO:0000256" key="4">
    <source>
        <dbReference type="ARBA" id="ARBA00023125"/>
    </source>
</evidence>
<keyword evidence="3" id="KW-0805">Transcription regulation</keyword>
<protein>
    <recommendedName>
        <fullName evidence="7">Response regulatory domain-containing protein</fullName>
    </recommendedName>
</protein>
<dbReference type="InterPro" id="IPR001789">
    <property type="entry name" value="Sig_transdc_resp-reg_receiver"/>
</dbReference>
<evidence type="ECO:0000313" key="8">
    <source>
        <dbReference type="EMBL" id="OGF13793.1"/>
    </source>
</evidence>
<dbReference type="PROSITE" id="PS50110">
    <property type="entry name" value="RESPONSE_REGULATORY"/>
    <property type="match status" value="1"/>
</dbReference>
<accession>A0A1F5RI04</accession>
<reference evidence="8 9" key="1">
    <citation type="journal article" date="2016" name="Nat. Commun.">
        <title>Thousands of microbial genomes shed light on interconnected biogeochemical processes in an aquifer system.</title>
        <authorList>
            <person name="Anantharaman K."/>
            <person name="Brown C.T."/>
            <person name="Hug L.A."/>
            <person name="Sharon I."/>
            <person name="Castelle C.J."/>
            <person name="Probst A.J."/>
            <person name="Thomas B.C."/>
            <person name="Singh A."/>
            <person name="Wilkins M.J."/>
            <person name="Karaoz U."/>
            <person name="Brodie E.L."/>
            <person name="Williams K.H."/>
            <person name="Hubbard S.S."/>
            <person name="Banfield J.F."/>
        </authorList>
    </citation>
    <scope>NUCLEOTIDE SEQUENCE [LARGE SCALE GENOMIC DNA]</scope>
</reference>
<name>A0A1F5RI04_9BACT</name>
<dbReference type="PANTHER" id="PTHR44591:SF3">
    <property type="entry name" value="RESPONSE REGULATORY DOMAIN-CONTAINING PROTEIN"/>
    <property type="match status" value="1"/>
</dbReference>
<dbReference type="Pfam" id="PF00072">
    <property type="entry name" value="Response_reg"/>
    <property type="match status" value="1"/>
</dbReference>
<dbReference type="GO" id="GO:0003677">
    <property type="term" value="F:DNA binding"/>
    <property type="evidence" value="ECO:0007669"/>
    <property type="project" value="UniProtKB-KW"/>
</dbReference>
<dbReference type="InterPro" id="IPR011006">
    <property type="entry name" value="CheY-like_superfamily"/>
</dbReference>
<dbReference type="InterPro" id="IPR050595">
    <property type="entry name" value="Bact_response_regulator"/>
</dbReference>
<evidence type="ECO:0000256" key="1">
    <source>
        <dbReference type="ARBA" id="ARBA00022553"/>
    </source>
</evidence>
<keyword evidence="4" id="KW-0238">DNA-binding</keyword>
<evidence type="ECO:0000259" key="7">
    <source>
        <dbReference type="PROSITE" id="PS50110"/>
    </source>
</evidence>
<dbReference type="PANTHER" id="PTHR44591">
    <property type="entry name" value="STRESS RESPONSE REGULATOR PROTEIN 1"/>
    <property type="match status" value="1"/>
</dbReference>
<evidence type="ECO:0000256" key="2">
    <source>
        <dbReference type="ARBA" id="ARBA00023012"/>
    </source>
</evidence>
<evidence type="ECO:0000313" key="9">
    <source>
        <dbReference type="Proteomes" id="UP000177230"/>
    </source>
</evidence>
<keyword evidence="2" id="KW-0902">Two-component regulatory system</keyword>
<dbReference type="GO" id="GO:0000160">
    <property type="term" value="P:phosphorelay signal transduction system"/>
    <property type="evidence" value="ECO:0007669"/>
    <property type="project" value="UniProtKB-KW"/>
</dbReference>
<keyword evidence="5" id="KW-0804">Transcription</keyword>
<feature type="domain" description="Response regulatory" evidence="7">
    <location>
        <begin position="5"/>
        <end position="121"/>
    </location>
</feature>
<dbReference type="CDD" id="cd17574">
    <property type="entry name" value="REC_OmpR"/>
    <property type="match status" value="1"/>
</dbReference>
<proteinExistence type="predicted"/>
<dbReference type="Proteomes" id="UP000177230">
    <property type="component" value="Unassembled WGS sequence"/>
</dbReference>
<dbReference type="SMART" id="SM00448">
    <property type="entry name" value="REC"/>
    <property type="match status" value="1"/>
</dbReference>
<evidence type="ECO:0000256" key="5">
    <source>
        <dbReference type="ARBA" id="ARBA00023163"/>
    </source>
</evidence>
<comment type="caution">
    <text evidence="8">The sequence shown here is derived from an EMBL/GenBank/DDBJ whole genome shotgun (WGS) entry which is preliminary data.</text>
</comment>
<evidence type="ECO:0000256" key="3">
    <source>
        <dbReference type="ARBA" id="ARBA00023015"/>
    </source>
</evidence>
<evidence type="ECO:0000256" key="6">
    <source>
        <dbReference type="PROSITE-ProRule" id="PRU00169"/>
    </source>
</evidence>
<organism evidence="8 9">
    <name type="scientific">Candidatus Edwardsbacteria bacterium GWF2_54_11</name>
    <dbReference type="NCBI Taxonomy" id="1817851"/>
    <lineage>
        <taxon>Bacteria</taxon>
        <taxon>Candidatus Edwardsiibacteriota</taxon>
    </lineage>
</organism>
<sequence>MSSYKVLVADDEPNIVKIMEFELKKSGYQVTTAFDGQEALELIKNNPPDLILSDIMMPNMDGYELCREVKKDPNLRGIPFIFLTAKTGLENRIQGYVLGATKYITKPCARQELLKTIDMRLRLAEEAKKLFEQKARTFQGDLSIISVFSLIDMFSIGGWSGSIEMTSPDGKKGRIDITDAMLTKYTLEGQSGDEILPLLLSWTQGKFTAERF</sequence>
<feature type="modified residue" description="4-aspartylphosphate" evidence="6">
    <location>
        <position position="54"/>
    </location>
</feature>
<dbReference type="FunFam" id="3.40.50.2300:FF:000001">
    <property type="entry name" value="DNA-binding response regulator PhoB"/>
    <property type="match status" value="1"/>
</dbReference>
<dbReference type="AlphaFoldDB" id="A0A1F5RI04"/>
<keyword evidence="1 6" id="KW-0597">Phosphoprotein</keyword>
<dbReference type="SUPFAM" id="SSF52172">
    <property type="entry name" value="CheY-like"/>
    <property type="match status" value="1"/>
</dbReference>
<dbReference type="EMBL" id="MFFM01000012">
    <property type="protein sequence ID" value="OGF13793.1"/>
    <property type="molecule type" value="Genomic_DNA"/>
</dbReference>